<feature type="compositionally biased region" description="Basic and acidic residues" evidence="1">
    <location>
        <begin position="840"/>
        <end position="873"/>
    </location>
</feature>
<feature type="region of interest" description="Disordered" evidence="1">
    <location>
        <begin position="81"/>
        <end position="168"/>
    </location>
</feature>
<feature type="compositionally biased region" description="Acidic residues" evidence="1">
    <location>
        <begin position="591"/>
        <end position="601"/>
    </location>
</feature>
<feature type="compositionally biased region" description="Basic and acidic residues" evidence="1">
    <location>
        <begin position="114"/>
        <end position="125"/>
    </location>
</feature>
<gene>
    <name evidence="2" type="ORF">QG37_03433</name>
</gene>
<feature type="compositionally biased region" description="Polar residues" evidence="1">
    <location>
        <begin position="387"/>
        <end position="400"/>
    </location>
</feature>
<dbReference type="Proteomes" id="UP000037122">
    <property type="component" value="Unassembled WGS sequence"/>
</dbReference>
<comment type="caution">
    <text evidence="2">The sequence shown here is derived from an EMBL/GenBank/DDBJ whole genome shotgun (WGS) entry which is preliminary data.</text>
</comment>
<dbReference type="InterPro" id="IPR036249">
    <property type="entry name" value="Thioredoxin-like_sf"/>
</dbReference>
<feature type="compositionally biased region" description="Basic and acidic residues" evidence="1">
    <location>
        <begin position="1"/>
        <end position="14"/>
    </location>
</feature>
<dbReference type="VEuPathDB" id="FungiDB:CJJ07_000138"/>
<sequence length="1118" mass="124098">MDIEEQIEKAEKLESPSLVGSSIRSADDLAHQNYIHPEKYKGRSKSKPKKHSILDSSIGASLDDLISEGALLGSEEDFDRFLDDTGHVKSDARYNPVEEEEKEKVQKSTLSKTEQSRKDVLEPQLKEASPGVPESVPISATTTVDETVDKKTDPKISSLYETENYSAPNLSEYQLEHQISDHSDLLDSVKSYDLNKLPSSSDRERSKTNDLSDSPARVPIHAGASPARKAPAAVRHLDFGENANVRLSDSLHTPYFPTYERSPSRSRSNFRERSSERSARSRSTSTAHPHLARGDTYKSTHPETPLKYEHPADFDLGEEDEEDDRATRQTKPTMGESIAAAEASSNQQSLKEFHGEEGITRDPSLVTTGDYTNFNVDTRRDEYSLYSGRSQSSYNYLRSISRSRSRQPKREPVHDEKNDANPEELAHEGALISDDPYDQVEDFDNVMKNVVSPAKDQNASRLADAAKSQKQETKPRSDPADVHVTDVSAEEKDAETKEQLLAESAPTVSAKDIHVDSSEVDNKTHHEFTSDTQHEAQEKEPELAKIDEDAEEKEKEAKEQLIAEEAPTVTASDIKVSADDDAPKRERSAVPEEETELAADGDDSKRTKQADSTETEPSSKVALEKDSEPEMAGPSHSREVSEVDEADPNDHKNDDSEIVGEKEEKSNLISETAANVSEHEQARDIKDEELSSNKVRRDSLIAEGGEIENISEVSEKTTAHSVDQEGKEVEHKVESPVSKMIQSDDHGAKVPEIDFKKEKNKAAPEIETAIEQPTLLGETANDDKELEAEDVEAAEANRDEDVTGIVNEIDKAETDAGNKEDDDKEDDDKEDDDKEDDDKKDEREVKDFEVPSKAEENEISMSHEDTEIKEVGSKDTSGQTEEHVSVKDTPEKDEEVVEVKNETVPSEELQAKATNVLAHDDETQEVNKSTSEDTVEQSVEDPDKSETPSGSTEATEQAPQEKEIAPNETKSSETSTPKSANKGWFGSITAGIGAVVGGAGATTAAASSENKDDEFDVSPEELRKHLQSLPVYIFTSLAGGMQIMQRTNRLTTILQANGVKFEYRDLGTDEEAKKLWRRYSQGKTLPGVVRGDDYIGNWQEVEELNEEYILTKRLWEEL</sequence>
<feature type="compositionally biased region" description="Basic and acidic residues" evidence="1">
    <location>
        <begin position="714"/>
        <end position="734"/>
    </location>
</feature>
<accession>A0A0L0P0Y2</accession>
<feature type="compositionally biased region" description="Basic and acidic residues" evidence="1">
    <location>
        <begin position="269"/>
        <end position="279"/>
    </location>
</feature>
<feature type="compositionally biased region" description="Low complexity" evidence="1">
    <location>
        <begin position="222"/>
        <end position="233"/>
    </location>
</feature>
<feature type="compositionally biased region" description="Low complexity" evidence="1">
    <location>
        <begin position="968"/>
        <end position="979"/>
    </location>
</feature>
<feature type="compositionally biased region" description="Basic and acidic residues" evidence="1">
    <location>
        <begin position="602"/>
        <end position="611"/>
    </location>
</feature>
<proteinExistence type="predicted"/>
<dbReference type="EMBL" id="LGST01000022">
    <property type="protein sequence ID" value="KND99640.1"/>
    <property type="molecule type" value="Genomic_DNA"/>
</dbReference>
<feature type="compositionally biased region" description="Basic and acidic residues" evidence="1">
    <location>
        <begin position="81"/>
        <end position="92"/>
    </location>
</feature>
<protein>
    <submittedName>
        <fullName evidence="2">Uncharacterized protein</fullName>
    </submittedName>
</protein>
<feature type="compositionally biased region" description="Acidic residues" evidence="1">
    <location>
        <begin position="822"/>
        <end position="839"/>
    </location>
</feature>
<feature type="compositionally biased region" description="Polar residues" evidence="1">
    <location>
        <begin position="947"/>
        <end position="958"/>
    </location>
</feature>
<feature type="compositionally biased region" description="Polar residues" evidence="1">
    <location>
        <begin position="159"/>
        <end position="168"/>
    </location>
</feature>
<organism evidence="2 3">
    <name type="scientific">Candidozyma auris</name>
    <name type="common">Yeast</name>
    <name type="synonym">Candida auris</name>
    <dbReference type="NCBI Taxonomy" id="498019"/>
    <lineage>
        <taxon>Eukaryota</taxon>
        <taxon>Fungi</taxon>
        <taxon>Dikarya</taxon>
        <taxon>Ascomycota</taxon>
        <taxon>Saccharomycotina</taxon>
        <taxon>Pichiomycetes</taxon>
        <taxon>Metschnikowiaceae</taxon>
        <taxon>Candidozyma</taxon>
    </lineage>
</organism>
<feature type="compositionally biased region" description="Basic and acidic residues" evidence="1">
    <location>
        <begin position="351"/>
        <end position="360"/>
    </location>
</feature>
<evidence type="ECO:0000313" key="3">
    <source>
        <dbReference type="Proteomes" id="UP000037122"/>
    </source>
</evidence>
<feature type="region of interest" description="Disordered" evidence="1">
    <location>
        <begin position="253"/>
        <end position="437"/>
    </location>
</feature>
<dbReference type="VEuPathDB" id="FungiDB:CJJ09_001919"/>
<dbReference type="VEuPathDB" id="FungiDB:QG37_03433"/>
<feature type="compositionally biased region" description="Basic and acidic residues" evidence="1">
    <location>
        <begin position="880"/>
        <end position="890"/>
    </location>
</feature>
<dbReference type="InterPro" id="IPR006993">
    <property type="entry name" value="Glut_rich_SH3-bd"/>
</dbReference>
<dbReference type="Pfam" id="PF04908">
    <property type="entry name" value="SH3BGR"/>
    <property type="match status" value="1"/>
</dbReference>
<feature type="compositionally biased region" description="Basic and acidic residues" evidence="1">
    <location>
        <begin position="808"/>
        <end position="821"/>
    </location>
</feature>
<feature type="region of interest" description="Disordered" evidence="1">
    <location>
        <begin position="193"/>
        <end position="235"/>
    </location>
</feature>
<dbReference type="CDD" id="cd02066">
    <property type="entry name" value="GRX_family"/>
    <property type="match status" value="1"/>
</dbReference>
<feature type="compositionally biased region" description="Polar residues" evidence="1">
    <location>
        <begin position="365"/>
        <end position="376"/>
    </location>
</feature>
<evidence type="ECO:0000313" key="2">
    <source>
        <dbReference type="EMBL" id="KND99640.1"/>
    </source>
</evidence>
<dbReference type="VEuPathDB" id="FungiDB:CJJ09_001920"/>
<dbReference type="VEuPathDB" id="FungiDB:CJI96_0000033"/>
<feature type="compositionally biased region" description="Basic and acidic residues" evidence="1">
    <location>
        <begin position="201"/>
        <end position="210"/>
    </location>
</feature>
<feature type="compositionally biased region" description="Basic and acidic residues" evidence="1">
    <location>
        <begin position="576"/>
        <end position="590"/>
    </location>
</feature>
<feature type="region of interest" description="Disordered" evidence="1">
    <location>
        <begin position="714"/>
        <end position="983"/>
    </location>
</feature>
<name>A0A0L0P0Y2_CANAR</name>
<feature type="compositionally biased region" description="Basic and acidic residues" evidence="1">
    <location>
        <begin position="742"/>
        <end position="764"/>
    </location>
</feature>
<feature type="compositionally biased region" description="Basic residues" evidence="1">
    <location>
        <begin position="42"/>
        <end position="51"/>
    </location>
</feature>
<feature type="compositionally biased region" description="Basic and acidic residues" evidence="1">
    <location>
        <begin position="648"/>
        <end position="666"/>
    </location>
</feature>
<feature type="compositionally biased region" description="Acidic residues" evidence="1">
    <location>
        <begin position="315"/>
        <end position="324"/>
    </location>
</feature>
<dbReference type="PROSITE" id="PS51354">
    <property type="entry name" value="GLUTAREDOXIN_2"/>
    <property type="match status" value="1"/>
</dbReference>
<dbReference type="SUPFAM" id="SSF52833">
    <property type="entry name" value="Thioredoxin-like"/>
    <property type="match status" value="1"/>
</dbReference>
<feature type="compositionally biased region" description="Basic and acidic residues" evidence="1">
    <location>
        <begin position="467"/>
        <end position="500"/>
    </location>
</feature>
<dbReference type="Gene3D" id="3.40.30.10">
    <property type="entry name" value="Glutaredoxin"/>
    <property type="match status" value="1"/>
</dbReference>
<dbReference type="VEuPathDB" id="FungiDB:CJI97_001745"/>
<feature type="compositionally biased region" description="Basic and acidic residues" evidence="1">
    <location>
        <begin position="25"/>
        <end position="41"/>
    </location>
</feature>
<feature type="compositionally biased region" description="Basic and acidic residues" evidence="1">
    <location>
        <begin position="677"/>
        <end position="698"/>
    </location>
</feature>
<feature type="region of interest" description="Disordered" evidence="1">
    <location>
        <begin position="449"/>
        <end position="698"/>
    </location>
</feature>
<feature type="compositionally biased region" description="Acidic residues" evidence="1">
    <location>
        <begin position="784"/>
        <end position="793"/>
    </location>
</feature>
<feature type="region of interest" description="Disordered" evidence="1">
    <location>
        <begin position="1"/>
        <end position="58"/>
    </location>
</feature>
<dbReference type="VEuPathDB" id="FungiDB:B9J08_001565"/>
<feature type="compositionally biased region" description="Basic and acidic residues" evidence="1">
    <location>
        <begin position="292"/>
        <end position="313"/>
    </location>
</feature>
<feature type="compositionally biased region" description="Basic and acidic residues" evidence="1">
    <location>
        <begin position="408"/>
        <end position="427"/>
    </location>
</feature>
<dbReference type="AlphaFoldDB" id="A0A0L0P0Y2"/>
<feature type="compositionally biased region" description="Basic and acidic residues" evidence="1">
    <location>
        <begin position="511"/>
        <end position="561"/>
    </location>
</feature>
<evidence type="ECO:0000256" key="1">
    <source>
        <dbReference type="SAM" id="MobiDB-lite"/>
    </source>
</evidence>
<reference evidence="3" key="1">
    <citation type="journal article" date="2015" name="BMC Genomics">
        <title>Draft genome of a commonly misdiagnosed multidrug resistant pathogen Candida auris.</title>
        <authorList>
            <person name="Chatterjee S."/>
            <person name="Alampalli S.V."/>
            <person name="Nageshan R.K."/>
            <person name="Chettiar S.T."/>
            <person name="Joshi S."/>
            <person name="Tatu U.S."/>
        </authorList>
    </citation>
    <scope>NUCLEOTIDE SEQUENCE [LARGE SCALE GENOMIC DNA]</scope>
    <source>
        <strain evidence="3">6684</strain>
    </source>
</reference>